<organism evidence="5 6">
    <name type="scientific">Enterocloster hominis</name>
    <name type="common">ex Liu et al. 2021</name>
    <dbReference type="NCBI Taxonomy" id="2763663"/>
    <lineage>
        <taxon>Bacteria</taxon>
        <taxon>Bacillati</taxon>
        <taxon>Bacillota</taxon>
        <taxon>Clostridia</taxon>
        <taxon>Lachnospirales</taxon>
        <taxon>Lachnospiraceae</taxon>
        <taxon>Enterocloster</taxon>
    </lineage>
</organism>
<evidence type="ECO:0000259" key="4">
    <source>
        <dbReference type="PROSITE" id="PS51186"/>
    </source>
</evidence>
<dbReference type="InterPro" id="IPR016181">
    <property type="entry name" value="Acyl_CoA_acyltransferase"/>
</dbReference>
<dbReference type="PANTHER" id="PTHR43792:SF8">
    <property type="entry name" value="[RIBOSOMAL PROTEIN US5]-ALANINE N-ACETYLTRANSFERASE"/>
    <property type="match status" value="1"/>
</dbReference>
<comment type="caution">
    <text evidence="5">The sequence shown here is derived from an EMBL/GenBank/DDBJ whole genome shotgun (WGS) entry which is preliminary data.</text>
</comment>
<dbReference type="Gene3D" id="3.40.630.30">
    <property type="match status" value="1"/>
</dbReference>
<dbReference type="EMBL" id="JACRTJ010000008">
    <property type="protein sequence ID" value="MBC8598342.1"/>
    <property type="molecule type" value="Genomic_DNA"/>
</dbReference>
<evidence type="ECO:0000256" key="3">
    <source>
        <dbReference type="ARBA" id="ARBA00038502"/>
    </source>
</evidence>
<dbReference type="RefSeq" id="WP_158357734.1">
    <property type="nucleotide sequence ID" value="NZ_JACRTJ010000008.1"/>
</dbReference>
<dbReference type="InterPro" id="IPR051531">
    <property type="entry name" value="N-acetyltransferase"/>
</dbReference>
<evidence type="ECO:0000256" key="2">
    <source>
        <dbReference type="ARBA" id="ARBA00023315"/>
    </source>
</evidence>
<name>A0ABR7NQF7_9FIRM</name>
<evidence type="ECO:0000256" key="1">
    <source>
        <dbReference type="ARBA" id="ARBA00022679"/>
    </source>
</evidence>
<feature type="domain" description="N-acetyltransferase" evidence="4">
    <location>
        <begin position="7"/>
        <end position="167"/>
    </location>
</feature>
<dbReference type="Proteomes" id="UP000647491">
    <property type="component" value="Unassembled WGS sequence"/>
</dbReference>
<keyword evidence="6" id="KW-1185">Reference proteome</keyword>
<dbReference type="SUPFAM" id="SSF55729">
    <property type="entry name" value="Acyl-CoA N-acyltransferases (Nat)"/>
    <property type="match status" value="1"/>
</dbReference>
<reference evidence="5 6" key="1">
    <citation type="submission" date="2020-08" db="EMBL/GenBank/DDBJ databases">
        <title>Genome public.</title>
        <authorList>
            <person name="Liu C."/>
            <person name="Sun Q."/>
        </authorList>
    </citation>
    <scope>NUCLEOTIDE SEQUENCE [LARGE SCALE GENOMIC DNA]</scope>
    <source>
        <strain evidence="5 6">BX10</strain>
    </source>
</reference>
<keyword evidence="2" id="KW-0012">Acyltransferase</keyword>
<accession>A0ABR7NQF7</accession>
<dbReference type="Pfam" id="PF13302">
    <property type="entry name" value="Acetyltransf_3"/>
    <property type="match status" value="1"/>
</dbReference>
<dbReference type="InterPro" id="IPR000182">
    <property type="entry name" value="GNAT_dom"/>
</dbReference>
<dbReference type="PANTHER" id="PTHR43792">
    <property type="entry name" value="GNAT FAMILY, PUTATIVE (AFU_ORTHOLOGUE AFUA_3G00765)-RELATED-RELATED"/>
    <property type="match status" value="1"/>
</dbReference>
<keyword evidence="1" id="KW-0808">Transferase</keyword>
<dbReference type="PROSITE" id="PS51186">
    <property type="entry name" value="GNAT"/>
    <property type="match status" value="1"/>
</dbReference>
<sequence length="171" mass="19385">MERNGSVSLRPWTMEDKEDLARLCNGVDRSYVRNSLPFPYTEKDAEWWIGMTLDRDGKDGVFRAVCLDGKVVGNISVEQGTDVYRCGAEIGYMLDRGVWSRGIMTEAAGLICKEAWRLLDILRITGRVYEPNKASRRVLEKNGFELEGLLKQAVDKNGNIYNLCIYGKVKP</sequence>
<proteinExistence type="inferred from homology"/>
<protein>
    <submittedName>
        <fullName evidence="5">GNAT family N-acetyltransferase</fullName>
    </submittedName>
</protein>
<comment type="similarity">
    <text evidence="3">Belongs to the acetyltransferase family. RimJ subfamily.</text>
</comment>
<evidence type="ECO:0000313" key="5">
    <source>
        <dbReference type="EMBL" id="MBC8598342.1"/>
    </source>
</evidence>
<evidence type="ECO:0000313" key="6">
    <source>
        <dbReference type="Proteomes" id="UP000647491"/>
    </source>
</evidence>
<gene>
    <name evidence="5" type="ORF">H8708_03705</name>
</gene>